<comment type="caution">
    <text evidence="3">The sequence shown here is derived from an EMBL/GenBank/DDBJ whole genome shotgun (WGS) entry which is preliminary data.</text>
</comment>
<gene>
    <name evidence="3" type="ORF">NA57DRAFT_56930</name>
</gene>
<reference evidence="3" key="1">
    <citation type="journal article" date="2020" name="Stud. Mycol.">
        <title>101 Dothideomycetes genomes: a test case for predicting lifestyles and emergence of pathogens.</title>
        <authorList>
            <person name="Haridas S."/>
            <person name="Albert R."/>
            <person name="Binder M."/>
            <person name="Bloem J."/>
            <person name="Labutti K."/>
            <person name="Salamov A."/>
            <person name="Andreopoulos B."/>
            <person name="Baker S."/>
            <person name="Barry K."/>
            <person name="Bills G."/>
            <person name="Bluhm B."/>
            <person name="Cannon C."/>
            <person name="Castanera R."/>
            <person name="Culley D."/>
            <person name="Daum C."/>
            <person name="Ezra D."/>
            <person name="Gonzalez J."/>
            <person name="Henrissat B."/>
            <person name="Kuo A."/>
            <person name="Liang C."/>
            <person name="Lipzen A."/>
            <person name="Lutzoni F."/>
            <person name="Magnuson J."/>
            <person name="Mondo S."/>
            <person name="Nolan M."/>
            <person name="Ohm R."/>
            <person name="Pangilinan J."/>
            <person name="Park H.-J."/>
            <person name="Ramirez L."/>
            <person name="Alfaro M."/>
            <person name="Sun H."/>
            <person name="Tritt A."/>
            <person name="Yoshinaga Y."/>
            <person name="Zwiers L.-H."/>
            <person name="Turgeon B."/>
            <person name="Goodwin S."/>
            <person name="Spatafora J."/>
            <person name="Crous P."/>
            <person name="Grigoriev I."/>
        </authorList>
    </citation>
    <scope>NUCLEOTIDE SEQUENCE</scope>
    <source>
        <strain evidence="3">CBS 133067</strain>
    </source>
</reference>
<feature type="compositionally biased region" description="Acidic residues" evidence="1">
    <location>
        <begin position="7"/>
        <end position="20"/>
    </location>
</feature>
<evidence type="ECO:0000313" key="3">
    <source>
        <dbReference type="EMBL" id="KAF2097746.1"/>
    </source>
</evidence>
<feature type="transmembrane region" description="Helical" evidence="2">
    <location>
        <begin position="61"/>
        <end position="81"/>
    </location>
</feature>
<evidence type="ECO:0000256" key="2">
    <source>
        <dbReference type="SAM" id="Phobius"/>
    </source>
</evidence>
<proteinExistence type="predicted"/>
<dbReference type="Proteomes" id="UP000799772">
    <property type="component" value="Unassembled WGS sequence"/>
</dbReference>
<dbReference type="EMBL" id="ML978127">
    <property type="protein sequence ID" value="KAF2097746.1"/>
    <property type="molecule type" value="Genomic_DNA"/>
</dbReference>
<name>A0A9P4I9L4_9PEZI</name>
<evidence type="ECO:0000313" key="4">
    <source>
        <dbReference type="Proteomes" id="UP000799772"/>
    </source>
</evidence>
<keyword evidence="2" id="KW-1133">Transmembrane helix</keyword>
<keyword evidence="2" id="KW-0812">Transmembrane</keyword>
<keyword evidence="4" id="KW-1185">Reference proteome</keyword>
<organism evidence="3 4">
    <name type="scientific">Rhizodiscina lignyota</name>
    <dbReference type="NCBI Taxonomy" id="1504668"/>
    <lineage>
        <taxon>Eukaryota</taxon>
        <taxon>Fungi</taxon>
        <taxon>Dikarya</taxon>
        <taxon>Ascomycota</taxon>
        <taxon>Pezizomycotina</taxon>
        <taxon>Dothideomycetes</taxon>
        <taxon>Pleosporomycetidae</taxon>
        <taxon>Aulographales</taxon>
        <taxon>Rhizodiscinaceae</taxon>
        <taxon>Rhizodiscina</taxon>
    </lineage>
</organism>
<evidence type="ECO:0000256" key="1">
    <source>
        <dbReference type="SAM" id="MobiDB-lite"/>
    </source>
</evidence>
<feature type="transmembrane region" description="Helical" evidence="2">
    <location>
        <begin position="30"/>
        <end position="55"/>
    </location>
</feature>
<feature type="region of interest" description="Disordered" evidence="1">
    <location>
        <begin position="1"/>
        <end position="21"/>
    </location>
</feature>
<dbReference type="AlphaFoldDB" id="A0A9P4I9L4"/>
<sequence>MAFEYSPDAEPDAGPDDDDNDSSRLPSLPILLSVSTFFLSFPMLFSFPICFGTFLCSFPSLQFTLKALISLAILMMPILFLPRERRGKEEEETPPRPQLMLETYVNWRKECDSVLANKETMTSIPTAPWWPCSVPSCEKLESLHACQHSLDQLFRCADGYNGLDLGSVLKEEWRRWHPDKFSRCPEAARKSIMKETTVIFQVIGNLLDKAAKE</sequence>
<accession>A0A9P4I9L4</accession>
<dbReference type="OrthoDB" id="3644689at2759"/>
<keyword evidence="2" id="KW-0472">Membrane</keyword>
<protein>
    <submittedName>
        <fullName evidence="3">Uncharacterized protein</fullName>
    </submittedName>
</protein>